<dbReference type="Proteomes" id="UP001497392">
    <property type="component" value="Unassembled WGS sequence"/>
</dbReference>
<gene>
    <name evidence="2" type="primary">g8429</name>
    <name evidence="2" type="ORF">VP750_LOCUS7242</name>
</gene>
<evidence type="ECO:0000313" key="2">
    <source>
        <dbReference type="EMBL" id="CAL5225583.1"/>
    </source>
</evidence>
<comment type="caution">
    <text evidence="2">The sequence shown here is derived from an EMBL/GenBank/DDBJ whole genome shotgun (WGS) entry which is preliminary data.</text>
</comment>
<evidence type="ECO:0000313" key="3">
    <source>
        <dbReference type="Proteomes" id="UP001497392"/>
    </source>
</evidence>
<dbReference type="EMBL" id="CAXHTA020000012">
    <property type="protein sequence ID" value="CAL5225583.1"/>
    <property type="molecule type" value="Genomic_DNA"/>
</dbReference>
<proteinExistence type="predicted"/>
<protein>
    <submittedName>
        <fullName evidence="2">G8429 protein</fullName>
    </submittedName>
</protein>
<organism evidence="2 3">
    <name type="scientific">Coccomyxa viridis</name>
    <dbReference type="NCBI Taxonomy" id="1274662"/>
    <lineage>
        <taxon>Eukaryota</taxon>
        <taxon>Viridiplantae</taxon>
        <taxon>Chlorophyta</taxon>
        <taxon>core chlorophytes</taxon>
        <taxon>Trebouxiophyceae</taxon>
        <taxon>Trebouxiophyceae incertae sedis</taxon>
        <taxon>Coccomyxaceae</taxon>
        <taxon>Coccomyxa</taxon>
    </lineage>
</organism>
<sequence length="217" mass="24054">MDYCSLQSKVHPDELVAELTSGQTSPSAKPQAGAGQVRLTAKAGHTPMPEQSAVSRRRLSFFAQVSWQGSHKRAADEDSAEYVVRHKAVQEQREAQQHFKRAYVNDQLAQQWAAGQPWAELDACGVPWSSESSAIAEDEWLELDGSMHNTAALDAVRQEAEREWEALKMTRMRLCSMQTESARSQAIKSILKPTAARTEGCASLKLKLCKVRIQEGS</sequence>
<evidence type="ECO:0000256" key="1">
    <source>
        <dbReference type="SAM" id="MobiDB-lite"/>
    </source>
</evidence>
<feature type="region of interest" description="Disordered" evidence="1">
    <location>
        <begin position="19"/>
        <end position="52"/>
    </location>
</feature>
<keyword evidence="3" id="KW-1185">Reference proteome</keyword>
<accession>A0ABP1G550</accession>
<reference evidence="2 3" key="1">
    <citation type="submission" date="2024-06" db="EMBL/GenBank/DDBJ databases">
        <authorList>
            <person name="Kraege A."/>
            <person name="Thomma B."/>
        </authorList>
    </citation>
    <scope>NUCLEOTIDE SEQUENCE [LARGE SCALE GENOMIC DNA]</scope>
</reference>
<name>A0ABP1G550_9CHLO</name>